<dbReference type="GO" id="GO:0000981">
    <property type="term" value="F:DNA-binding transcription factor activity, RNA polymerase II-specific"/>
    <property type="evidence" value="ECO:0007669"/>
    <property type="project" value="InterPro"/>
</dbReference>
<name>A0AAD6CKZ9_9EURO</name>
<keyword evidence="9" id="KW-1185">Reference proteome</keyword>
<dbReference type="InterPro" id="IPR052360">
    <property type="entry name" value="Transcr_Regulatory_Proteins"/>
</dbReference>
<dbReference type="InterPro" id="IPR036864">
    <property type="entry name" value="Zn2-C6_fun-type_DNA-bd_sf"/>
</dbReference>
<keyword evidence="4" id="KW-0238">DNA-binding</keyword>
<evidence type="ECO:0000256" key="5">
    <source>
        <dbReference type="ARBA" id="ARBA00023163"/>
    </source>
</evidence>
<evidence type="ECO:0000313" key="9">
    <source>
        <dbReference type="Proteomes" id="UP001220324"/>
    </source>
</evidence>
<accession>A0AAD6CKZ9</accession>
<evidence type="ECO:0000259" key="7">
    <source>
        <dbReference type="PROSITE" id="PS50048"/>
    </source>
</evidence>
<keyword evidence="1" id="KW-0479">Metal-binding</keyword>
<dbReference type="PROSITE" id="PS50048">
    <property type="entry name" value="ZN2_CY6_FUNGAL_2"/>
    <property type="match status" value="1"/>
</dbReference>
<evidence type="ECO:0000256" key="6">
    <source>
        <dbReference type="ARBA" id="ARBA00023242"/>
    </source>
</evidence>
<dbReference type="GO" id="GO:0008270">
    <property type="term" value="F:zinc ion binding"/>
    <property type="evidence" value="ECO:0007669"/>
    <property type="project" value="InterPro"/>
</dbReference>
<keyword evidence="3" id="KW-0805">Transcription regulation</keyword>
<reference evidence="8 9" key="1">
    <citation type="journal article" date="2023" name="IMA Fungus">
        <title>Comparative genomic study of the Penicillium genus elucidates a diverse pangenome and 15 lateral gene transfer events.</title>
        <authorList>
            <person name="Petersen C."/>
            <person name="Sorensen T."/>
            <person name="Nielsen M.R."/>
            <person name="Sondergaard T.E."/>
            <person name="Sorensen J.L."/>
            <person name="Fitzpatrick D.A."/>
            <person name="Frisvad J.C."/>
            <person name="Nielsen K.L."/>
        </authorList>
    </citation>
    <scope>NUCLEOTIDE SEQUENCE [LARGE SCALE GENOMIC DNA]</scope>
    <source>
        <strain evidence="8 9">IBT 35679</strain>
    </source>
</reference>
<dbReference type="SUPFAM" id="SSF57701">
    <property type="entry name" value="Zn2/Cys6 DNA-binding domain"/>
    <property type="match status" value="1"/>
</dbReference>
<evidence type="ECO:0000256" key="1">
    <source>
        <dbReference type="ARBA" id="ARBA00022723"/>
    </source>
</evidence>
<dbReference type="SMART" id="SM00066">
    <property type="entry name" value="GAL4"/>
    <property type="match status" value="1"/>
</dbReference>
<sequence length="264" mass="30379">MVHKGIRRAHTGCTTCKIRRIKCDETHPNCTKCTSTGRKCDGYTTWVSKAVQHQTQPIQPSTIAGAKFQFLDFFRLFLAPVLEGPLPHSFWTYTVPQMIHQEPALRNAAVALGSLYQKFREDTQSEAEERFSIGRYNSAIRQIALLRHGHLDTVVIACVIFMAVDILRGNHEQALLHYRHGKRILESYTPNAQMKGIFRQMYMFVLFTSPSGRLLPEKDGCPHITQPFWSLLQAQEELDWLVYRSMEVVFFVNKHCEESIILPI</sequence>
<dbReference type="PROSITE" id="PS00463">
    <property type="entry name" value="ZN2_CY6_FUNGAL_1"/>
    <property type="match status" value="1"/>
</dbReference>
<evidence type="ECO:0000256" key="3">
    <source>
        <dbReference type="ARBA" id="ARBA00023015"/>
    </source>
</evidence>
<organism evidence="8 9">
    <name type="scientific">Penicillium frequentans</name>
    <dbReference type="NCBI Taxonomy" id="3151616"/>
    <lineage>
        <taxon>Eukaryota</taxon>
        <taxon>Fungi</taxon>
        <taxon>Dikarya</taxon>
        <taxon>Ascomycota</taxon>
        <taxon>Pezizomycotina</taxon>
        <taxon>Eurotiomycetes</taxon>
        <taxon>Eurotiomycetidae</taxon>
        <taxon>Eurotiales</taxon>
        <taxon>Aspergillaceae</taxon>
        <taxon>Penicillium</taxon>
    </lineage>
</organism>
<dbReference type="Pfam" id="PF00172">
    <property type="entry name" value="Zn_clus"/>
    <property type="match status" value="1"/>
</dbReference>
<dbReference type="PANTHER" id="PTHR36206:SF12">
    <property type="entry name" value="ASPERCRYPTIN BIOSYNTHESIS CLUSTER-SPECIFIC TRANSCRIPTION REGULATOR ATNN-RELATED"/>
    <property type="match status" value="1"/>
</dbReference>
<keyword evidence="5" id="KW-0804">Transcription</keyword>
<evidence type="ECO:0000313" key="8">
    <source>
        <dbReference type="EMBL" id="KAJ5525493.1"/>
    </source>
</evidence>
<evidence type="ECO:0000256" key="2">
    <source>
        <dbReference type="ARBA" id="ARBA00022833"/>
    </source>
</evidence>
<dbReference type="Proteomes" id="UP001220324">
    <property type="component" value="Unassembled WGS sequence"/>
</dbReference>
<keyword evidence="2" id="KW-0862">Zinc</keyword>
<dbReference type="Pfam" id="PF11951">
    <property type="entry name" value="Fungal_trans_2"/>
    <property type="match status" value="1"/>
</dbReference>
<evidence type="ECO:0000256" key="4">
    <source>
        <dbReference type="ARBA" id="ARBA00023125"/>
    </source>
</evidence>
<dbReference type="PANTHER" id="PTHR36206">
    <property type="entry name" value="ASPERCRYPTIN BIOSYNTHESIS CLUSTER-SPECIFIC TRANSCRIPTION REGULATOR ATNN-RELATED"/>
    <property type="match status" value="1"/>
</dbReference>
<dbReference type="AlphaFoldDB" id="A0AAD6CKZ9"/>
<feature type="domain" description="Zn(2)-C6 fungal-type" evidence="7">
    <location>
        <begin position="12"/>
        <end position="40"/>
    </location>
</feature>
<dbReference type="GO" id="GO:0003677">
    <property type="term" value="F:DNA binding"/>
    <property type="evidence" value="ECO:0007669"/>
    <property type="project" value="UniProtKB-KW"/>
</dbReference>
<proteinExistence type="predicted"/>
<keyword evidence="6" id="KW-0539">Nucleus</keyword>
<dbReference type="CDD" id="cd00067">
    <property type="entry name" value="GAL4"/>
    <property type="match status" value="1"/>
</dbReference>
<comment type="caution">
    <text evidence="8">The sequence shown here is derived from an EMBL/GenBank/DDBJ whole genome shotgun (WGS) entry which is preliminary data.</text>
</comment>
<dbReference type="Gene3D" id="4.10.240.10">
    <property type="entry name" value="Zn(2)-C6 fungal-type DNA-binding domain"/>
    <property type="match status" value="1"/>
</dbReference>
<dbReference type="InterPro" id="IPR001138">
    <property type="entry name" value="Zn2Cys6_DnaBD"/>
</dbReference>
<dbReference type="EMBL" id="JAQIZZ010000008">
    <property type="protein sequence ID" value="KAJ5525493.1"/>
    <property type="molecule type" value="Genomic_DNA"/>
</dbReference>
<protein>
    <recommendedName>
        <fullName evidence="7">Zn(2)-C6 fungal-type domain-containing protein</fullName>
    </recommendedName>
</protein>
<dbReference type="InterPro" id="IPR021858">
    <property type="entry name" value="Fun_TF"/>
</dbReference>
<gene>
    <name evidence="8" type="ORF">N7494_012143</name>
</gene>